<proteinExistence type="predicted"/>
<evidence type="ECO:0000313" key="1">
    <source>
        <dbReference type="EMBL" id="KAJ7999469.1"/>
    </source>
</evidence>
<name>A0ACC2G744_DALPE</name>
<accession>A0ACC2G744</accession>
<dbReference type="Proteomes" id="UP001157502">
    <property type="component" value="Chromosome 16"/>
</dbReference>
<evidence type="ECO:0000313" key="2">
    <source>
        <dbReference type="Proteomes" id="UP001157502"/>
    </source>
</evidence>
<organism evidence="1 2">
    <name type="scientific">Dallia pectoralis</name>
    <name type="common">Alaska blackfish</name>
    <dbReference type="NCBI Taxonomy" id="75939"/>
    <lineage>
        <taxon>Eukaryota</taxon>
        <taxon>Metazoa</taxon>
        <taxon>Chordata</taxon>
        <taxon>Craniata</taxon>
        <taxon>Vertebrata</taxon>
        <taxon>Euteleostomi</taxon>
        <taxon>Actinopterygii</taxon>
        <taxon>Neopterygii</taxon>
        <taxon>Teleostei</taxon>
        <taxon>Protacanthopterygii</taxon>
        <taxon>Esociformes</taxon>
        <taxon>Umbridae</taxon>
        <taxon>Dallia</taxon>
    </lineage>
</organism>
<gene>
    <name evidence="1" type="ORF">DPEC_G00194750</name>
</gene>
<dbReference type="EMBL" id="CM055743">
    <property type="protein sequence ID" value="KAJ7999469.1"/>
    <property type="molecule type" value="Genomic_DNA"/>
</dbReference>
<protein>
    <submittedName>
        <fullName evidence="1">Uncharacterized protein</fullName>
    </submittedName>
</protein>
<keyword evidence="2" id="KW-1185">Reference proteome</keyword>
<sequence>MYDCKVQLQLLVICKLHQLFEKVDLLRERSQPSPVTPGSSGLVMMMYEVMPFVKEMLAQKPNRKMLRLYLIGSVLAVLGTVLALMEFFYQSLFYSGEPLDTELALLIAREQRVLEAEERDTRR</sequence>
<reference evidence="1" key="1">
    <citation type="submission" date="2021-05" db="EMBL/GenBank/DDBJ databases">
        <authorList>
            <person name="Pan Q."/>
            <person name="Jouanno E."/>
            <person name="Zahm M."/>
            <person name="Klopp C."/>
            <person name="Cabau C."/>
            <person name="Louis A."/>
            <person name="Berthelot C."/>
            <person name="Parey E."/>
            <person name="Roest Crollius H."/>
            <person name="Montfort J."/>
            <person name="Robinson-Rechavi M."/>
            <person name="Bouchez O."/>
            <person name="Lampietro C."/>
            <person name="Lopez Roques C."/>
            <person name="Donnadieu C."/>
            <person name="Postlethwait J."/>
            <person name="Bobe J."/>
            <person name="Dillon D."/>
            <person name="Chandos A."/>
            <person name="von Hippel F."/>
            <person name="Guiguen Y."/>
        </authorList>
    </citation>
    <scope>NUCLEOTIDE SEQUENCE</scope>
    <source>
        <strain evidence="1">YG-Jan2019</strain>
    </source>
</reference>
<comment type="caution">
    <text evidence="1">The sequence shown here is derived from an EMBL/GenBank/DDBJ whole genome shotgun (WGS) entry which is preliminary data.</text>
</comment>